<dbReference type="Proteomes" id="UP000045706">
    <property type="component" value="Unassembled WGS sequence"/>
</dbReference>
<sequence length="199" mass="22034">MVSHDCLYYSVLAYAASHVFLMDTSTRIQGLALTYYSKATRAMSCLLEIEARDPPRIVASLAKAHDLYTDNRQEEGLIFSTSRGFPRPVHYLPRTTDKPQQPGPGRSNIAVQAVLMLRKQYGSGLALDSAMLSRIRDEVAECEALLLCVRTAESSTCEEGSTEDIYYRDASCLFGIIISLLFEQLCRPHVGAGPLLPEP</sequence>
<dbReference type="AlphaFoldDB" id="A0A0G4NGR3"/>
<name>A0A0G4NGR3_VERLO</name>
<proteinExistence type="predicted"/>
<reference evidence="2" key="1">
    <citation type="submission" date="2015-05" db="EMBL/GenBank/DDBJ databases">
        <authorList>
            <person name="Fogelqvist Johan"/>
        </authorList>
    </citation>
    <scope>NUCLEOTIDE SEQUENCE [LARGE SCALE GENOMIC DNA]</scope>
</reference>
<evidence type="ECO:0000313" key="1">
    <source>
        <dbReference type="EMBL" id="CRK45751.1"/>
    </source>
</evidence>
<feature type="non-terminal residue" evidence="1">
    <location>
        <position position="199"/>
    </location>
</feature>
<accession>A0A0G4NGR3</accession>
<gene>
    <name evidence="1" type="ORF">BN1723_001094</name>
</gene>
<organism evidence="1 2">
    <name type="scientific">Verticillium longisporum</name>
    <name type="common">Verticillium dahliae var. longisporum</name>
    <dbReference type="NCBI Taxonomy" id="100787"/>
    <lineage>
        <taxon>Eukaryota</taxon>
        <taxon>Fungi</taxon>
        <taxon>Dikarya</taxon>
        <taxon>Ascomycota</taxon>
        <taxon>Pezizomycotina</taxon>
        <taxon>Sordariomycetes</taxon>
        <taxon>Hypocreomycetidae</taxon>
        <taxon>Glomerellales</taxon>
        <taxon>Plectosphaerellaceae</taxon>
        <taxon>Verticillium</taxon>
    </lineage>
</organism>
<protein>
    <submittedName>
        <fullName evidence="1">Uncharacterized protein</fullName>
    </submittedName>
</protein>
<dbReference type="EMBL" id="CVQI01035050">
    <property type="protein sequence ID" value="CRK45751.1"/>
    <property type="molecule type" value="Genomic_DNA"/>
</dbReference>
<evidence type="ECO:0000313" key="2">
    <source>
        <dbReference type="Proteomes" id="UP000045706"/>
    </source>
</evidence>